<proteinExistence type="predicted"/>
<sequence>MAVKVRVGTCGFAESHERTFRDFGLVEIQQTFYQPPRPATARRWREEAPRDFTFTLKAWQLVTHDARSPTYRRLREPLSPQQLGQAGSFRWNPVTHMAWERTLETALALDAKAVLFQAPRSFGPTPENLRRMRTFFEKIPRHGLRLVFEPRGEGWTDRLLHPLLRELELVHGVDPFLRTPVGRGLRYFRLHGRPAYHYRYRYSDEELRQLRTRLSRAWPNLVLFNNDHMAEDARRFLRLLEEENPG</sequence>
<dbReference type="InterPro" id="IPR002763">
    <property type="entry name" value="DUF72"/>
</dbReference>
<accession>A0A7C5IXT0</accession>
<dbReference type="AlphaFoldDB" id="A0A7C5IXT0"/>
<dbReference type="InterPro" id="IPR036520">
    <property type="entry name" value="UPF0759_sf"/>
</dbReference>
<name>A0A7C5IXT0_9GAMM</name>
<protein>
    <submittedName>
        <fullName evidence="1">DUF72 domain-containing protein</fullName>
    </submittedName>
</protein>
<reference evidence="1" key="1">
    <citation type="journal article" date="2020" name="mSystems">
        <title>Genome- and Community-Level Interaction Insights into Carbon Utilization and Element Cycling Functions of Hydrothermarchaeota in Hydrothermal Sediment.</title>
        <authorList>
            <person name="Zhou Z."/>
            <person name="Liu Y."/>
            <person name="Xu W."/>
            <person name="Pan J."/>
            <person name="Luo Z.H."/>
            <person name="Li M."/>
        </authorList>
    </citation>
    <scope>NUCLEOTIDE SEQUENCE [LARGE SCALE GENOMIC DNA]</scope>
    <source>
        <strain evidence="1">HyVt-535</strain>
    </source>
</reference>
<dbReference type="PANTHER" id="PTHR30348:SF4">
    <property type="entry name" value="DUF72 DOMAIN-CONTAINING PROTEIN"/>
    <property type="match status" value="1"/>
</dbReference>
<dbReference type="SUPFAM" id="SSF117396">
    <property type="entry name" value="TM1631-like"/>
    <property type="match status" value="1"/>
</dbReference>
<dbReference type="Pfam" id="PF01904">
    <property type="entry name" value="DUF72"/>
    <property type="match status" value="1"/>
</dbReference>
<gene>
    <name evidence="1" type="ORF">ENJ98_00875</name>
</gene>
<dbReference type="EMBL" id="DROM01000056">
    <property type="protein sequence ID" value="HHH12770.1"/>
    <property type="molecule type" value="Genomic_DNA"/>
</dbReference>
<dbReference type="Gene3D" id="3.20.20.410">
    <property type="entry name" value="Protein of unknown function UPF0759"/>
    <property type="match status" value="1"/>
</dbReference>
<organism evidence="1">
    <name type="scientific">Thiolapillus brandeum</name>
    <dbReference type="NCBI Taxonomy" id="1076588"/>
    <lineage>
        <taxon>Bacteria</taxon>
        <taxon>Pseudomonadati</taxon>
        <taxon>Pseudomonadota</taxon>
        <taxon>Gammaproteobacteria</taxon>
        <taxon>Chromatiales</taxon>
        <taxon>Sedimenticolaceae</taxon>
        <taxon>Thiolapillus</taxon>
    </lineage>
</organism>
<dbReference type="PANTHER" id="PTHR30348">
    <property type="entry name" value="UNCHARACTERIZED PROTEIN YECE"/>
    <property type="match status" value="1"/>
</dbReference>
<evidence type="ECO:0000313" key="1">
    <source>
        <dbReference type="EMBL" id="HHH12770.1"/>
    </source>
</evidence>
<dbReference type="Proteomes" id="UP000886100">
    <property type="component" value="Unassembled WGS sequence"/>
</dbReference>
<comment type="caution">
    <text evidence="1">The sequence shown here is derived from an EMBL/GenBank/DDBJ whole genome shotgun (WGS) entry which is preliminary data.</text>
</comment>